<dbReference type="EMBL" id="CP029463">
    <property type="protein sequence ID" value="AWM12446.1"/>
    <property type="molecule type" value="Genomic_DNA"/>
</dbReference>
<gene>
    <name evidence="2" type="ORF">DI487_00165</name>
</gene>
<evidence type="ECO:0000313" key="3">
    <source>
        <dbReference type="Proteomes" id="UP000245429"/>
    </source>
</evidence>
<evidence type="ECO:0008006" key="4">
    <source>
        <dbReference type="Google" id="ProtNLM"/>
    </source>
</evidence>
<keyword evidence="3" id="KW-1185">Reference proteome</keyword>
<organism evidence="2 3">
    <name type="scientific">Flavobacterium sediminis</name>
    <dbReference type="NCBI Taxonomy" id="2201181"/>
    <lineage>
        <taxon>Bacteria</taxon>
        <taxon>Pseudomonadati</taxon>
        <taxon>Bacteroidota</taxon>
        <taxon>Flavobacteriia</taxon>
        <taxon>Flavobacteriales</taxon>
        <taxon>Flavobacteriaceae</taxon>
        <taxon>Flavobacterium</taxon>
    </lineage>
</organism>
<proteinExistence type="predicted"/>
<dbReference type="OrthoDB" id="1433232at2"/>
<accession>A0A2U8QRH2</accession>
<reference evidence="2 3" key="1">
    <citation type="submission" date="2018-05" db="EMBL/GenBank/DDBJ databases">
        <title>Flavobacterium sp. MEBiC07310.</title>
        <authorList>
            <person name="Baek K."/>
        </authorList>
    </citation>
    <scope>NUCLEOTIDE SEQUENCE [LARGE SCALE GENOMIC DNA]</scope>
    <source>
        <strain evidence="2 3">MEBiC07310</strain>
    </source>
</reference>
<evidence type="ECO:0000313" key="2">
    <source>
        <dbReference type="EMBL" id="AWM12446.1"/>
    </source>
</evidence>
<dbReference type="AlphaFoldDB" id="A0A2U8QRH2"/>
<keyword evidence="1" id="KW-0732">Signal</keyword>
<dbReference type="RefSeq" id="WP_109567855.1">
    <property type="nucleotide sequence ID" value="NZ_CP029463.1"/>
</dbReference>
<dbReference type="KEGG" id="fse:DI487_00165"/>
<dbReference type="Proteomes" id="UP000245429">
    <property type="component" value="Chromosome"/>
</dbReference>
<sequence length="262" mass="30816">MKQYLFLISTFLLSIFLNAQEKVKVLYTGDPITNSYNFEKFKFTHQIFADAFFRTSLHKDLTSTEMAEIVETVRQRISESNFIKFEINLKNSPNATLIFSIEPKTKDGAILIMTTNFDSETKKYGTNNDNNFVRYYFIKGNKIVYWKDLFSSEKETNLIKENNKSDLIELYMNDEVSENDAKIKTLIEEIINNSNSTKIENLYAKLYLQEYYLLTDKFELASKTQEDLQKYFEEYSNSEIPSNYSIISKMSKCELEIMNMIN</sequence>
<name>A0A2U8QRH2_9FLAO</name>
<protein>
    <recommendedName>
        <fullName evidence="4">DUF4476 domain-containing protein</fullName>
    </recommendedName>
</protein>
<feature type="chain" id="PRO_5016113339" description="DUF4476 domain-containing protein" evidence="1">
    <location>
        <begin position="20"/>
        <end position="262"/>
    </location>
</feature>
<feature type="signal peptide" evidence="1">
    <location>
        <begin position="1"/>
        <end position="19"/>
    </location>
</feature>
<evidence type="ECO:0000256" key="1">
    <source>
        <dbReference type="SAM" id="SignalP"/>
    </source>
</evidence>